<reference evidence="3 4" key="1">
    <citation type="journal article" date="2023" name="Hortic Res">
        <title>The complete reference genome for grapevine (Vitis vinifera L.) genetics and breeding.</title>
        <authorList>
            <person name="Shi X."/>
            <person name="Cao S."/>
            <person name="Wang X."/>
            <person name="Huang S."/>
            <person name="Wang Y."/>
            <person name="Liu Z."/>
            <person name="Liu W."/>
            <person name="Leng X."/>
            <person name="Peng Y."/>
            <person name="Wang N."/>
            <person name="Wang Y."/>
            <person name="Ma Z."/>
            <person name="Xu X."/>
            <person name="Zhang F."/>
            <person name="Xue H."/>
            <person name="Zhong H."/>
            <person name="Wang Y."/>
            <person name="Zhang K."/>
            <person name="Velt A."/>
            <person name="Avia K."/>
            <person name="Holtgrawe D."/>
            <person name="Grimplet J."/>
            <person name="Matus J.T."/>
            <person name="Ware D."/>
            <person name="Wu X."/>
            <person name="Wang H."/>
            <person name="Liu C."/>
            <person name="Fang Y."/>
            <person name="Rustenholz C."/>
            <person name="Cheng Z."/>
            <person name="Xiao H."/>
            <person name="Zhou Y."/>
        </authorList>
    </citation>
    <scope>NUCLEOTIDE SEQUENCE [LARGE SCALE GENOMIC DNA]</scope>
    <source>
        <strain evidence="4">cv. Pinot noir / PN40024</strain>
        <tissue evidence="3">Leaf</tissue>
    </source>
</reference>
<dbReference type="PANTHER" id="PTHR11439">
    <property type="entry name" value="GAG-POL-RELATED RETROTRANSPOSON"/>
    <property type="match status" value="1"/>
</dbReference>
<proteinExistence type="predicted"/>
<dbReference type="InterPro" id="IPR013103">
    <property type="entry name" value="RVT_2"/>
</dbReference>
<dbReference type="CDD" id="cd09272">
    <property type="entry name" value="RNase_HI_RT_Ty1"/>
    <property type="match status" value="1"/>
</dbReference>
<feature type="region of interest" description="Disordered" evidence="1">
    <location>
        <begin position="734"/>
        <end position="754"/>
    </location>
</feature>
<dbReference type="InterPro" id="IPR043502">
    <property type="entry name" value="DNA/RNA_pol_sf"/>
</dbReference>
<accession>A0ABY9CJV4</accession>
<dbReference type="Pfam" id="PF07727">
    <property type="entry name" value="RVT_2"/>
    <property type="match status" value="1"/>
</dbReference>
<evidence type="ECO:0000256" key="1">
    <source>
        <dbReference type="SAM" id="MobiDB-lite"/>
    </source>
</evidence>
<evidence type="ECO:0000259" key="2">
    <source>
        <dbReference type="Pfam" id="PF07727"/>
    </source>
</evidence>
<protein>
    <recommendedName>
        <fullName evidence="2">Reverse transcriptase Ty1/copia-type domain-containing protein</fullName>
    </recommendedName>
</protein>
<keyword evidence="4" id="KW-1185">Reference proteome</keyword>
<sequence length="812" mass="92378">MESQHSSDLIDLDPVPLANLPTQVEDEAHDDQHDMGDVETPTQVEDEAHDDQHDMGDVEIPIQVEVDDDVHEQSPAAEALSDIPLRRSTRDRHPSTRYSVDDYVLLTDGGEPESYVEAMKDENKMKWVDAMRDEMESLHENHSFELVKLPKGKRALKNRWVYRVKQEEHTSQPRYKARLVVKGFNQKKGIDFDEIFSPVVKMSYIRVVLGLAASLDYVCKLKKSLYGLKQAPRQWYKKFESVMGEQGYRKTTSDHCVFVQKFSDDDFVILLLYVDDILIVGRNVSRIDNLKKQLSKSFAMKDLGPVKRILGIRIERDRASKKLCMLQEQYIEKVLARFNMGKAKVVSSPLASHFKLSSRHSPSTDKEKEDMRRVPYASAVGSLMYAMVCTRPDIAYAVGVVSRFLSNPGRHYWEAVKWIMRYLRGTSKLKLTFGSGKPILVGYTDSDMAGDVDNRRSTSGYLMTFSGGAVSWQSRLQKCVALSTTEAEYIAAAEACKELLWLKCFMQELGFKQQRYVVYCDNQSAIHLSKNSTYHARSKHIDVRYHWMRDALNDNLFEIEKIHTDNNGSDMLTKTLPREKLGVCCSIAGMVSHDPELLGMLARGGIASTSTNSKGQKGNKRRGRLVEWVEKASFDHLNKLFEINANEWNHQILLIDQNLLVVVWEPKLYVLPILPHLVSKVLVPGEHHMLKDPSFYEVVHTRDVKACQDRLDQRDKKRQEGMLRQAPERNRLTFSSTVYPPTKKKASTSPSASPFASTSFAASSSFAASTEPNSPAYSSFVGTELQVEIEPVVSHIVCDEEREEDMATNLRT</sequence>
<feature type="domain" description="Reverse transcriptase Ty1/copia-type" evidence="2">
    <location>
        <begin position="217"/>
        <end position="350"/>
    </location>
</feature>
<dbReference type="PANTHER" id="PTHR11439:SF467">
    <property type="entry name" value="INTEGRASE CATALYTIC DOMAIN-CONTAINING PROTEIN"/>
    <property type="match status" value="1"/>
</dbReference>
<dbReference type="EMBL" id="CP126656">
    <property type="protein sequence ID" value="WJZ94824.1"/>
    <property type="molecule type" value="Genomic_DNA"/>
</dbReference>
<organism evidence="3 4">
    <name type="scientific">Vitis vinifera</name>
    <name type="common">Grape</name>
    <dbReference type="NCBI Taxonomy" id="29760"/>
    <lineage>
        <taxon>Eukaryota</taxon>
        <taxon>Viridiplantae</taxon>
        <taxon>Streptophyta</taxon>
        <taxon>Embryophyta</taxon>
        <taxon>Tracheophyta</taxon>
        <taxon>Spermatophyta</taxon>
        <taxon>Magnoliopsida</taxon>
        <taxon>eudicotyledons</taxon>
        <taxon>Gunneridae</taxon>
        <taxon>Pentapetalae</taxon>
        <taxon>rosids</taxon>
        <taxon>Vitales</taxon>
        <taxon>Vitaceae</taxon>
        <taxon>Viteae</taxon>
        <taxon>Vitis</taxon>
    </lineage>
</organism>
<evidence type="ECO:0000313" key="4">
    <source>
        <dbReference type="Proteomes" id="UP001227230"/>
    </source>
</evidence>
<feature type="region of interest" description="Disordered" evidence="1">
    <location>
        <begin position="1"/>
        <end position="55"/>
    </location>
</feature>
<dbReference type="SUPFAM" id="SSF56672">
    <property type="entry name" value="DNA/RNA polymerases"/>
    <property type="match status" value="1"/>
</dbReference>
<gene>
    <name evidence="3" type="ORF">VitviT2T_013649</name>
</gene>
<dbReference type="Proteomes" id="UP001227230">
    <property type="component" value="Chromosome 9"/>
</dbReference>
<evidence type="ECO:0000313" key="3">
    <source>
        <dbReference type="EMBL" id="WJZ94824.1"/>
    </source>
</evidence>
<name>A0ABY9CJV4_VITVI</name>